<reference evidence="3" key="1">
    <citation type="submission" date="2016-10" db="EMBL/GenBank/DDBJ databases">
        <authorList>
            <person name="Varghese N."/>
        </authorList>
    </citation>
    <scope>NUCLEOTIDE SEQUENCE [LARGE SCALE GENOMIC DNA]</scope>
    <source>
        <strain evidence="3">DSM 20639</strain>
    </source>
</reference>
<keyword evidence="1" id="KW-0812">Transmembrane</keyword>
<dbReference type="AlphaFoldDB" id="A0A1G7BD83"/>
<name>A0A1G7BD83_9ACTO</name>
<keyword evidence="1" id="KW-0472">Membrane</keyword>
<dbReference type="EMBL" id="FNAU01000004">
    <property type="protein sequence ID" value="SDE24981.1"/>
    <property type="molecule type" value="Genomic_DNA"/>
</dbReference>
<keyword evidence="3" id="KW-1185">Reference proteome</keyword>
<accession>A0A1G7BD83</accession>
<organism evidence="2 3">
    <name type="scientific">Actinobaculum suis</name>
    <dbReference type="NCBI Taxonomy" id="1657"/>
    <lineage>
        <taxon>Bacteria</taxon>
        <taxon>Bacillati</taxon>
        <taxon>Actinomycetota</taxon>
        <taxon>Actinomycetes</taxon>
        <taxon>Actinomycetales</taxon>
        <taxon>Actinomycetaceae</taxon>
        <taxon>Actinobaculum</taxon>
    </lineage>
</organism>
<feature type="transmembrane region" description="Helical" evidence="1">
    <location>
        <begin position="20"/>
        <end position="40"/>
    </location>
</feature>
<protein>
    <submittedName>
        <fullName evidence="2">Uncharacterized protein</fullName>
    </submittedName>
</protein>
<evidence type="ECO:0000313" key="3">
    <source>
        <dbReference type="Proteomes" id="UP000182744"/>
    </source>
</evidence>
<sequence>MSSNTIHLFHEGTLMQHTLPLAMPLALASAMMMPGMLMCAHPASVKHSRM</sequence>
<evidence type="ECO:0000256" key="1">
    <source>
        <dbReference type="SAM" id="Phobius"/>
    </source>
</evidence>
<dbReference type="Proteomes" id="UP000182744">
    <property type="component" value="Unassembled WGS sequence"/>
</dbReference>
<evidence type="ECO:0000313" key="2">
    <source>
        <dbReference type="EMBL" id="SDE24981.1"/>
    </source>
</evidence>
<gene>
    <name evidence="2" type="ORF">SAMN05421878_104121</name>
</gene>
<keyword evidence="1" id="KW-1133">Transmembrane helix</keyword>
<proteinExistence type="predicted"/>